<dbReference type="STRING" id="1314783.A0A165SNN6"/>
<organism evidence="6 7">
    <name type="scientific">Daedalea quercina L-15889</name>
    <dbReference type="NCBI Taxonomy" id="1314783"/>
    <lineage>
        <taxon>Eukaryota</taxon>
        <taxon>Fungi</taxon>
        <taxon>Dikarya</taxon>
        <taxon>Basidiomycota</taxon>
        <taxon>Agaricomycotina</taxon>
        <taxon>Agaricomycetes</taxon>
        <taxon>Polyporales</taxon>
        <taxon>Fomitopsis</taxon>
    </lineage>
</organism>
<dbReference type="PANTHER" id="PTHR43004">
    <property type="entry name" value="TRK SYSTEM POTASSIUM UPTAKE PROTEIN"/>
    <property type="match status" value="1"/>
</dbReference>
<dbReference type="PRINTS" id="PR00420">
    <property type="entry name" value="RNGMNOXGNASE"/>
</dbReference>
<protein>
    <submittedName>
        <fullName evidence="6">FAD/NAD(P)-binding domain-containing protein</fullName>
    </submittedName>
</protein>
<dbReference type="InterPro" id="IPR036188">
    <property type="entry name" value="FAD/NAD-bd_sf"/>
</dbReference>
<comment type="cofactor">
    <cofactor evidence="1">
        <name>FAD</name>
        <dbReference type="ChEBI" id="CHEBI:57692"/>
    </cofactor>
</comment>
<proteinExistence type="predicted"/>
<sequence>MSADPASPGVLIGGAGPSGLVLALTLLTNGIPVRIIDKARDFPLVQRGSGIQPRTLELFHYLGTLSDMQAIYRPLLPVVEYKPGQVEPVKTSYMMEPVEPTPDVPYPNPILLGQGYTQQILRAHLEKLGGAIETETELRHFGQTADGVTVTLVKQRNGEEVIETASFRWLVGTDGGKSGVRKQLGLSFEGQALKEHSIHGELYVEGLDADHWHRWLDWQNPTIVTVVLCPTEVKGQFFFLTGGHVNYSELVEDQEKLLQAMRDFIKRDDIKLSNIRHAVEYRPQARIVEKYNLAVLMPAGFYKMPHTCTARREDRHGLNTSVQDAFNLGWKLALVEKGLAAPSLLSTYSEERLPVAKRMIQETLGIYKVVMDSALQGANASKARGAHIKQLGVNYRWSPIVLDERNPVDKQQTVDALDVYGKLGGDGVPRAGDRAPDAPGLVEVKQGSGATRLFDIFGPTHHCVLIFCADASTARPVLEAVQTLPPKTVTSVVIYPQTASRKPPVAYADLVLADFEGHAFKVYGCPADSTTIVITRPDGVIGGTVFGDEGVKKYFKGIFSTV</sequence>
<name>A0A165SNN6_9APHY</name>
<accession>A0A165SNN6</accession>
<evidence type="ECO:0000313" key="6">
    <source>
        <dbReference type="EMBL" id="KZT72265.1"/>
    </source>
</evidence>
<dbReference type="Gene3D" id="3.40.30.120">
    <property type="match status" value="1"/>
</dbReference>
<dbReference type="PANTHER" id="PTHR43004:SF19">
    <property type="entry name" value="BINDING MONOOXYGENASE, PUTATIVE (JCVI)-RELATED"/>
    <property type="match status" value="1"/>
</dbReference>
<dbReference type="EMBL" id="KV429041">
    <property type="protein sequence ID" value="KZT72265.1"/>
    <property type="molecule type" value="Genomic_DNA"/>
</dbReference>
<dbReference type="Gene3D" id="3.30.70.2450">
    <property type="match status" value="1"/>
</dbReference>
<dbReference type="AlphaFoldDB" id="A0A165SNN6"/>
<dbReference type="InterPro" id="IPR050641">
    <property type="entry name" value="RIFMO-like"/>
</dbReference>
<dbReference type="GO" id="GO:0071949">
    <property type="term" value="F:FAD binding"/>
    <property type="evidence" value="ECO:0007669"/>
    <property type="project" value="InterPro"/>
</dbReference>
<dbReference type="GO" id="GO:0016709">
    <property type="term" value="F:oxidoreductase activity, acting on paired donors, with incorporation or reduction of molecular oxygen, NAD(P)H as one donor, and incorporation of one atom of oxygen"/>
    <property type="evidence" value="ECO:0007669"/>
    <property type="project" value="UniProtKB-ARBA"/>
</dbReference>
<dbReference type="Gene3D" id="3.50.50.60">
    <property type="entry name" value="FAD/NAD(P)-binding domain"/>
    <property type="match status" value="1"/>
</dbReference>
<dbReference type="Pfam" id="PF01494">
    <property type="entry name" value="FAD_binding_3"/>
    <property type="match status" value="1"/>
</dbReference>
<dbReference type="OrthoDB" id="2690153at2759"/>
<evidence type="ECO:0000256" key="4">
    <source>
        <dbReference type="ARBA" id="ARBA00023002"/>
    </source>
</evidence>
<dbReference type="InterPro" id="IPR002938">
    <property type="entry name" value="FAD-bd"/>
</dbReference>
<dbReference type="SUPFAM" id="SSF51905">
    <property type="entry name" value="FAD/NAD(P)-binding domain"/>
    <property type="match status" value="1"/>
</dbReference>
<evidence type="ECO:0000313" key="7">
    <source>
        <dbReference type="Proteomes" id="UP000076727"/>
    </source>
</evidence>
<evidence type="ECO:0000256" key="3">
    <source>
        <dbReference type="ARBA" id="ARBA00022827"/>
    </source>
</evidence>
<evidence type="ECO:0000256" key="2">
    <source>
        <dbReference type="ARBA" id="ARBA00022630"/>
    </source>
</evidence>
<keyword evidence="7" id="KW-1185">Reference proteome</keyword>
<keyword evidence="2" id="KW-0285">Flavoprotein</keyword>
<dbReference type="Proteomes" id="UP000076727">
    <property type="component" value="Unassembled WGS sequence"/>
</dbReference>
<evidence type="ECO:0000256" key="1">
    <source>
        <dbReference type="ARBA" id="ARBA00001974"/>
    </source>
</evidence>
<evidence type="ECO:0000259" key="5">
    <source>
        <dbReference type="Pfam" id="PF01494"/>
    </source>
</evidence>
<keyword evidence="4" id="KW-0560">Oxidoreductase</keyword>
<reference evidence="6 7" key="1">
    <citation type="journal article" date="2016" name="Mol. Biol. Evol.">
        <title>Comparative Genomics of Early-Diverging Mushroom-Forming Fungi Provides Insights into the Origins of Lignocellulose Decay Capabilities.</title>
        <authorList>
            <person name="Nagy L.G."/>
            <person name="Riley R."/>
            <person name="Tritt A."/>
            <person name="Adam C."/>
            <person name="Daum C."/>
            <person name="Floudas D."/>
            <person name="Sun H."/>
            <person name="Yadav J.S."/>
            <person name="Pangilinan J."/>
            <person name="Larsson K.H."/>
            <person name="Matsuura K."/>
            <person name="Barry K."/>
            <person name="Labutti K."/>
            <person name="Kuo R."/>
            <person name="Ohm R.A."/>
            <person name="Bhattacharya S.S."/>
            <person name="Shirouzu T."/>
            <person name="Yoshinaga Y."/>
            <person name="Martin F.M."/>
            <person name="Grigoriev I.V."/>
            <person name="Hibbett D.S."/>
        </authorList>
    </citation>
    <scope>NUCLEOTIDE SEQUENCE [LARGE SCALE GENOMIC DNA]</scope>
    <source>
        <strain evidence="6 7">L-15889</strain>
    </source>
</reference>
<gene>
    <name evidence="6" type="ORF">DAEQUDRAFT_763008</name>
</gene>
<feature type="domain" description="FAD-binding" evidence="5">
    <location>
        <begin position="10"/>
        <end position="362"/>
    </location>
</feature>
<keyword evidence="3" id="KW-0274">FAD</keyword>